<dbReference type="AlphaFoldDB" id="A0A0A1W0X9"/>
<gene>
    <name evidence="1" type="ORF">N44_04593</name>
</gene>
<dbReference type="Proteomes" id="UP000030321">
    <property type="component" value="Unassembled WGS sequence"/>
</dbReference>
<evidence type="ECO:0000313" key="1">
    <source>
        <dbReference type="EMBL" id="GAL95737.1"/>
    </source>
</evidence>
<reference evidence="2" key="1">
    <citation type="journal article" date="2015" name="Genome">
        <title>Whole Genome Sequence of the Non-Microcystin-Producing Microcystis aeruginosa Strain NIES-44.</title>
        <authorList>
            <person name="Okano K."/>
            <person name="Miyata N."/>
            <person name="Ozaki Y."/>
        </authorList>
    </citation>
    <scope>NUCLEOTIDE SEQUENCE [LARGE SCALE GENOMIC DNA]</scope>
    <source>
        <strain evidence="2">NIES-44</strain>
    </source>
</reference>
<organism evidence="1 2">
    <name type="scientific">Microcystis aeruginosa NIES-44</name>
    <dbReference type="NCBI Taxonomy" id="449439"/>
    <lineage>
        <taxon>Bacteria</taxon>
        <taxon>Bacillati</taxon>
        <taxon>Cyanobacteriota</taxon>
        <taxon>Cyanophyceae</taxon>
        <taxon>Oscillatoriophycideae</taxon>
        <taxon>Chroococcales</taxon>
        <taxon>Microcystaceae</taxon>
        <taxon>Microcystis</taxon>
    </lineage>
</organism>
<dbReference type="EMBL" id="BBPA01000075">
    <property type="protein sequence ID" value="GAL95737.1"/>
    <property type="molecule type" value="Genomic_DNA"/>
</dbReference>
<sequence>MLNLPRWRSKSDREIQIIKAPLLNQQLLARNFLGYHRSQLG</sequence>
<comment type="caution">
    <text evidence="1">The sequence shown here is derived from an EMBL/GenBank/DDBJ whole genome shotgun (WGS) entry which is preliminary data.</text>
</comment>
<name>A0A0A1W0X9_MICAE</name>
<protein>
    <submittedName>
        <fullName evidence="1">Uncharacterized protein</fullName>
    </submittedName>
</protein>
<accession>A0A0A1W0X9</accession>
<evidence type="ECO:0000313" key="2">
    <source>
        <dbReference type="Proteomes" id="UP000030321"/>
    </source>
</evidence>
<proteinExistence type="predicted"/>